<dbReference type="InterPro" id="IPR013373">
    <property type="entry name" value="Flagellin/pilin_N_arc"/>
</dbReference>
<keyword evidence="6" id="KW-0812">Transmembrane</keyword>
<feature type="compositionally biased region" description="Polar residues" evidence="5">
    <location>
        <begin position="176"/>
        <end position="203"/>
    </location>
</feature>
<evidence type="ECO:0000256" key="2">
    <source>
        <dbReference type="ARBA" id="ARBA00010256"/>
    </source>
</evidence>
<dbReference type="NCBIfam" id="TIGR02537">
    <property type="entry name" value="arch_flag_Nterm"/>
    <property type="match status" value="1"/>
</dbReference>
<dbReference type="OrthoDB" id="102632at2157"/>
<gene>
    <name evidence="7" type="ORF">SAMN05444422_11647</name>
</gene>
<feature type="compositionally biased region" description="Acidic residues" evidence="5">
    <location>
        <begin position="210"/>
        <end position="219"/>
    </location>
</feature>
<proteinExistence type="inferred from homology"/>
<dbReference type="AlphaFoldDB" id="A0A1I1LQY3"/>
<evidence type="ECO:0000256" key="5">
    <source>
        <dbReference type="SAM" id="MobiDB-lite"/>
    </source>
</evidence>
<dbReference type="Pfam" id="PF01917">
    <property type="entry name" value="Flagellin_arch-type"/>
    <property type="match status" value="1"/>
</dbReference>
<feature type="region of interest" description="Disordered" evidence="5">
    <location>
        <begin position="170"/>
        <end position="219"/>
    </location>
</feature>
<keyword evidence="6" id="KW-1133">Transmembrane helix</keyword>
<keyword evidence="7" id="KW-0966">Cell projection</keyword>
<evidence type="ECO:0000256" key="3">
    <source>
        <dbReference type="ARBA" id="ARBA00022440"/>
    </source>
</evidence>
<dbReference type="GO" id="GO:0005198">
    <property type="term" value="F:structural molecule activity"/>
    <property type="evidence" value="ECO:0007669"/>
    <property type="project" value="InterPro"/>
</dbReference>
<organism evidence="7 8">
    <name type="scientific">Natronobacterium haloterrestre</name>
    <name type="common">Halobiforma haloterrestris</name>
    <dbReference type="NCBI Taxonomy" id="148448"/>
    <lineage>
        <taxon>Archaea</taxon>
        <taxon>Methanobacteriati</taxon>
        <taxon>Methanobacteriota</taxon>
        <taxon>Stenosarchaea group</taxon>
        <taxon>Halobacteria</taxon>
        <taxon>Halobacteriales</taxon>
        <taxon>Natrialbaceae</taxon>
        <taxon>Natronobacterium</taxon>
    </lineage>
</organism>
<dbReference type="EMBL" id="FOKW01000016">
    <property type="protein sequence ID" value="SFC71860.1"/>
    <property type="molecule type" value="Genomic_DNA"/>
</dbReference>
<comment type="subcellular location">
    <subcellularLocation>
        <location evidence="1 4">Archaeal flagellum</location>
    </subcellularLocation>
</comment>
<evidence type="ECO:0000313" key="7">
    <source>
        <dbReference type="EMBL" id="SFC71860.1"/>
    </source>
</evidence>
<dbReference type="InterPro" id="IPR002774">
    <property type="entry name" value="Flagellin_arc-type"/>
</dbReference>
<reference evidence="8" key="1">
    <citation type="submission" date="2016-10" db="EMBL/GenBank/DDBJ databases">
        <authorList>
            <person name="Varghese N."/>
            <person name="Submissions S."/>
        </authorList>
    </citation>
    <scope>NUCLEOTIDE SEQUENCE [LARGE SCALE GENOMIC DNA]</scope>
    <source>
        <strain evidence="8">DSM 13078</strain>
    </source>
</reference>
<evidence type="ECO:0000256" key="1">
    <source>
        <dbReference type="ARBA" id="ARBA00004618"/>
    </source>
</evidence>
<evidence type="ECO:0000256" key="6">
    <source>
        <dbReference type="SAM" id="Phobius"/>
    </source>
</evidence>
<keyword evidence="6" id="KW-0472">Membrane</keyword>
<keyword evidence="3 4" id="KW-0974">Archaeal flagellum</keyword>
<dbReference type="GO" id="GO:0097588">
    <property type="term" value="P:archaeal or bacterial-type flagellum-dependent cell motility"/>
    <property type="evidence" value="ECO:0007669"/>
    <property type="project" value="InterPro"/>
</dbReference>
<name>A0A1I1LQY3_NATHA</name>
<dbReference type="PANTHER" id="PTHR35903">
    <property type="entry name" value="FLAGELLIN B1"/>
    <property type="match status" value="1"/>
</dbReference>
<evidence type="ECO:0000256" key="4">
    <source>
        <dbReference type="RuleBase" id="RU361282"/>
    </source>
</evidence>
<comment type="function">
    <text evidence="4">Flagellin is the subunit protein which polymerizes to form the filaments of archaeal flagella.</text>
</comment>
<keyword evidence="7" id="KW-0282">Flagellum</keyword>
<dbReference type="RefSeq" id="WP_089789910.1">
    <property type="nucleotide sequence ID" value="NZ_FOKW01000016.1"/>
</dbReference>
<dbReference type="Proteomes" id="UP000199161">
    <property type="component" value="Unassembled WGS sequence"/>
</dbReference>
<evidence type="ECO:0000313" key="8">
    <source>
        <dbReference type="Proteomes" id="UP000199161"/>
    </source>
</evidence>
<accession>A0A1I1LQY3</accession>
<sequence>MFETITNDDRGQVGIGTLIVFIAMVLVAAIAAGVLINTAGLLQSQAEATGEESTDLVSERIDTTSAVGIVADPGGADNGELEEIRVGITAAPGADDIALGDTVVQVVGPNGQENLVYDDNVGGLNNEPTDSDGNALDGTFVAEDDEGEYIQASNAVLDDDNDDFTLVFNPEDAPFGSSTEPFGEGDQSTLDIVSPSSATTQVDLTAPDLFSEDGEAVRL</sequence>
<keyword evidence="7" id="KW-0969">Cilium</keyword>
<keyword evidence="8" id="KW-1185">Reference proteome</keyword>
<feature type="transmembrane region" description="Helical" evidence="6">
    <location>
        <begin position="12"/>
        <end position="36"/>
    </location>
</feature>
<dbReference type="GO" id="GO:0097589">
    <property type="term" value="C:archaeal-type flagellum"/>
    <property type="evidence" value="ECO:0007669"/>
    <property type="project" value="UniProtKB-SubCell"/>
</dbReference>
<dbReference type="PANTHER" id="PTHR35903:SF1">
    <property type="entry name" value="FLAGELLIN B1"/>
    <property type="match status" value="1"/>
</dbReference>
<comment type="similarity">
    <text evidence="2 4">Belongs to the archaeal flagellin family.</text>
</comment>
<protein>
    <recommendedName>
        <fullName evidence="4">Flagellin</fullName>
    </recommendedName>
</protein>